<dbReference type="EMBL" id="BARS01051001">
    <property type="protein sequence ID" value="GAG52797.1"/>
    <property type="molecule type" value="Genomic_DNA"/>
</dbReference>
<dbReference type="InterPro" id="IPR053812">
    <property type="entry name" value="HTH_Sigma70_ECF-like"/>
</dbReference>
<accession>X0Z2Q5</accession>
<gene>
    <name evidence="2" type="ORF">S01H1_76034</name>
</gene>
<evidence type="ECO:0000259" key="1">
    <source>
        <dbReference type="Pfam" id="PF07638"/>
    </source>
</evidence>
<sequence length="79" mass="8760">MSEVARILAAIERGDVRAADELLPLVYQELRQLAAQKMPQQAPGQTLQATALVHEAYYSAGRCRRPELERSGSCLFCRG</sequence>
<comment type="caution">
    <text evidence="2">The sequence shown here is derived from an EMBL/GenBank/DDBJ whole genome shotgun (WGS) entry which is preliminary data.</text>
</comment>
<evidence type="ECO:0000313" key="2">
    <source>
        <dbReference type="EMBL" id="GAG52797.1"/>
    </source>
</evidence>
<dbReference type="Pfam" id="PF07638">
    <property type="entry name" value="Sigma70_ECF"/>
    <property type="match status" value="1"/>
</dbReference>
<feature type="domain" description="RNA polymerase sigma-70 ECF-like HTH" evidence="1">
    <location>
        <begin position="1"/>
        <end position="61"/>
    </location>
</feature>
<reference evidence="2" key="1">
    <citation type="journal article" date="2014" name="Front. Microbiol.">
        <title>High frequency of phylogenetically diverse reductive dehalogenase-homologous genes in deep subseafloor sedimentary metagenomes.</title>
        <authorList>
            <person name="Kawai M."/>
            <person name="Futagami T."/>
            <person name="Toyoda A."/>
            <person name="Takaki Y."/>
            <person name="Nishi S."/>
            <person name="Hori S."/>
            <person name="Arai W."/>
            <person name="Tsubouchi T."/>
            <person name="Morono Y."/>
            <person name="Uchiyama I."/>
            <person name="Ito T."/>
            <person name="Fujiyama A."/>
            <person name="Inagaki F."/>
            <person name="Takami H."/>
        </authorList>
    </citation>
    <scope>NUCLEOTIDE SEQUENCE</scope>
    <source>
        <strain evidence="2">Expedition CK06-06</strain>
    </source>
</reference>
<protein>
    <recommendedName>
        <fullName evidence="1">RNA polymerase sigma-70 ECF-like HTH domain-containing protein</fullName>
    </recommendedName>
</protein>
<organism evidence="2">
    <name type="scientific">marine sediment metagenome</name>
    <dbReference type="NCBI Taxonomy" id="412755"/>
    <lineage>
        <taxon>unclassified sequences</taxon>
        <taxon>metagenomes</taxon>
        <taxon>ecological metagenomes</taxon>
    </lineage>
</organism>
<proteinExistence type="predicted"/>
<dbReference type="AlphaFoldDB" id="X0Z2Q5"/>
<name>X0Z2Q5_9ZZZZ</name>